<evidence type="ECO:0000313" key="2">
    <source>
        <dbReference type="Proteomes" id="UP001148838"/>
    </source>
</evidence>
<sequence length="151" mass="17540">MCKVAQVLESVPVGEIDGVCVCDILLFKYARLTSCDVERSFSQYKSLFRDNRHAFVMENLEMTFVVHCNSRPTTSTQVWLITTDIQNKTNFTEISEKFTAHTRKLKITVFYQRTCPKTSRIPMKRLFPVHSPQKKVQSLHTLLLARHICDQ</sequence>
<accession>A0ABQ8SYX6</accession>
<dbReference type="Proteomes" id="UP001148838">
    <property type="component" value="Unassembled WGS sequence"/>
</dbReference>
<keyword evidence="2" id="KW-1185">Reference proteome</keyword>
<proteinExistence type="predicted"/>
<reference evidence="1 2" key="1">
    <citation type="journal article" date="2022" name="Allergy">
        <title>Genome assembly and annotation of Periplaneta americana reveal a comprehensive cockroach allergen profile.</title>
        <authorList>
            <person name="Wang L."/>
            <person name="Xiong Q."/>
            <person name="Saelim N."/>
            <person name="Wang L."/>
            <person name="Nong W."/>
            <person name="Wan A.T."/>
            <person name="Shi M."/>
            <person name="Liu X."/>
            <person name="Cao Q."/>
            <person name="Hui J.H.L."/>
            <person name="Sookrung N."/>
            <person name="Leung T.F."/>
            <person name="Tungtrongchitr A."/>
            <person name="Tsui S.K.W."/>
        </authorList>
    </citation>
    <scope>NUCLEOTIDE SEQUENCE [LARGE SCALE GENOMIC DNA]</scope>
    <source>
        <strain evidence="1">PWHHKU_190912</strain>
    </source>
</reference>
<dbReference type="EMBL" id="JAJSOF020000019">
    <property type="protein sequence ID" value="KAJ4438905.1"/>
    <property type="molecule type" value="Genomic_DNA"/>
</dbReference>
<name>A0ABQ8SYX6_PERAM</name>
<protein>
    <submittedName>
        <fullName evidence="1">Uncharacterized protein</fullName>
    </submittedName>
</protein>
<organism evidence="1 2">
    <name type="scientific">Periplaneta americana</name>
    <name type="common">American cockroach</name>
    <name type="synonym">Blatta americana</name>
    <dbReference type="NCBI Taxonomy" id="6978"/>
    <lineage>
        <taxon>Eukaryota</taxon>
        <taxon>Metazoa</taxon>
        <taxon>Ecdysozoa</taxon>
        <taxon>Arthropoda</taxon>
        <taxon>Hexapoda</taxon>
        <taxon>Insecta</taxon>
        <taxon>Pterygota</taxon>
        <taxon>Neoptera</taxon>
        <taxon>Polyneoptera</taxon>
        <taxon>Dictyoptera</taxon>
        <taxon>Blattodea</taxon>
        <taxon>Blattoidea</taxon>
        <taxon>Blattidae</taxon>
        <taxon>Blattinae</taxon>
        <taxon>Periplaneta</taxon>
    </lineage>
</organism>
<gene>
    <name evidence="1" type="ORF">ANN_14859</name>
</gene>
<evidence type="ECO:0000313" key="1">
    <source>
        <dbReference type="EMBL" id="KAJ4438905.1"/>
    </source>
</evidence>
<comment type="caution">
    <text evidence="1">The sequence shown here is derived from an EMBL/GenBank/DDBJ whole genome shotgun (WGS) entry which is preliminary data.</text>
</comment>